<accession>A0A7L3G711</accession>
<dbReference type="EMBL" id="VZTV01032039">
    <property type="protein sequence ID" value="NXT88994.1"/>
    <property type="molecule type" value="Genomic_DNA"/>
</dbReference>
<dbReference type="InterPro" id="IPR053384">
    <property type="entry name" value="SAM-dep_methyltransferase"/>
</dbReference>
<feature type="binding site" evidence="5">
    <location>
        <position position="69"/>
    </location>
    <ligand>
        <name>S-adenosyl-L-methionine</name>
        <dbReference type="ChEBI" id="CHEBI:59789"/>
    </ligand>
</feature>
<dbReference type="GO" id="GO:0008757">
    <property type="term" value="F:S-adenosylmethionine-dependent methyltransferase activity"/>
    <property type="evidence" value="ECO:0007669"/>
    <property type="project" value="UniProtKB-ARBA"/>
</dbReference>
<reference evidence="6 7" key="1">
    <citation type="submission" date="2019-09" db="EMBL/GenBank/DDBJ databases">
        <title>Bird 10,000 Genomes (B10K) Project - Family phase.</title>
        <authorList>
            <person name="Zhang G."/>
        </authorList>
    </citation>
    <scope>NUCLEOTIDE SEQUENCE [LARGE SCALE GENOMIC DNA]</scope>
    <source>
        <strain evidence="6">B10K-DU-029-28</strain>
    </source>
</reference>
<comment type="similarity">
    <text evidence="1">Belongs to the class I-like SAM-binding methyltransferase superfamily. NNMT/PNMT/TEMT family.</text>
</comment>
<keyword evidence="2 6" id="KW-0489">Methyltransferase</keyword>
<dbReference type="GO" id="GO:0008170">
    <property type="term" value="F:N-methyltransferase activity"/>
    <property type="evidence" value="ECO:0007669"/>
    <property type="project" value="TreeGrafter"/>
</dbReference>
<dbReference type="AlphaFoldDB" id="A0A7L3G711"/>
<comment type="caution">
    <text evidence="6">The sequence shown here is derived from an EMBL/GenBank/DDBJ whole genome shotgun (WGS) entry which is preliminary data.</text>
</comment>
<dbReference type="PIRSF" id="PIRSF000384">
    <property type="entry name" value="PNMTase"/>
    <property type="match status" value="1"/>
</dbReference>
<dbReference type="InterPro" id="IPR029063">
    <property type="entry name" value="SAM-dependent_MTases_sf"/>
</dbReference>
<evidence type="ECO:0000256" key="2">
    <source>
        <dbReference type="ARBA" id="ARBA00022603"/>
    </source>
</evidence>
<feature type="binding site" evidence="5">
    <location>
        <position position="90"/>
    </location>
    <ligand>
        <name>S-adenosyl-L-methionine</name>
        <dbReference type="ChEBI" id="CHEBI:59789"/>
    </ligand>
</feature>
<dbReference type="InterPro" id="IPR000940">
    <property type="entry name" value="NNMT_TEMT_trans"/>
</dbReference>
<dbReference type="FunFam" id="3.40.50.150:FF:000065">
    <property type="entry name" value="Phenylethanolamine N-methyltransferase"/>
    <property type="match status" value="1"/>
</dbReference>
<feature type="binding site" evidence="5">
    <location>
        <begin position="142"/>
        <end position="143"/>
    </location>
    <ligand>
        <name>S-adenosyl-L-methionine</name>
        <dbReference type="ChEBI" id="CHEBI:59789"/>
    </ligand>
</feature>
<dbReference type="OrthoDB" id="10050085at2759"/>
<dbReference type="GO" id="GO:0032259">
    <property type="term" value="P:methylation"/>
    <property type="evidence" value="ECO:0007669"/>
    <property type="project" value="UniProtKB-KW"/>
</dbReference>
<sequence>APAVFTEAEVYQQSFNPREYLKEFYTFSDSQGQTNTFLMQSLKTLLKMFSLAGLRGDTLIDVGCGPTIYQLLSACEHFEEIVALDYADQNRRELERWLKNEEGAFDWKPIVKYVCELEGDREKWAEKEEKLRKKVKRVLKCDVTKANPTEPVSLPPADCVLSTLCLEAACKDLATFRGALRNIGALVKPGGHLVMVTVLQETYYAFNQQVFSCLYLEKNEVEEAVEAAGFDVQFSEVQSCPSGDIRTDCKAVLSLVARKRASST</sequence>
<dbReference type="PANTHER" id="PTHR10867:SF32">
    <property type="entry name" value="NICOTINAMIDE N-METHYLTRANSFERASE"/>
    <property type="match status" value="1"/>
</dbReference>
<evidence type="ECO:0000256" key="3">
    <source>
        <dbReference type="ARBA" id="ARBA00022679"/>
    </source>
</evidence>
<evidence type="ECO:0000256" key="1">
    <source>
        <dbReference type="ARBA" id="ARBA00007996"/>
    </source>
</evidence>
<gene>
    <name evidence="6" type="primary">Nnmt</name>
    <name evidence="6" type="ORF">ANHRUF_R10589</name>
</gene>
<protein>
    <submittedName>
        <fullName evidence="6">NNMT methyltransferase</fullName>
    </submittedName>
</protein>
<feature type="binding site" evidence="5">
    <location>
        <position position="25"/>
    </location>
    <ligand>
        <name>S-adenosyl-L-methionine</name>
        <dbReference type="ChEBI" id="CHEBI:59789"/>
    </ligand>
</feature>
<dbReference type="Proteomes" id="UP000528690">
    <property type="component" value="Unassembled WGS sequence"/>
</dbReference>
<evidence type="ECO:0000313" key="6">
    <source>
        <dbReference type="EMBL" id="NXT88994.1"/>
    </source>
</evidence>
<feature type="binding site" evidence="5">
    <location>
        <position position="85"/>
    </location>
    <ligand>
        <name>S-adenosyl-L-methionine</name>
        <dbReference type="ChEBI" id="CHEBI:59789"/>
    </ligand>
</feature>
<proteinExistence type="inferred from homology"/>
<dbReference type="Pfam" id="PF01234">
    <property type="entry name" value="NNMT_PNMT_TEMT"/>
    <property type="match status" value="1"/>
</dbReference>
<dbReference type="PROSITE" id="PS51681">
    <property type="entry name" value="SAM_MT_NNMT_PNMT_TEMT"/>
    <property type="match status" value="1"/>
</dbReference>
<dbReference type="CDD" id="cd02440">
    <property type="entry name" value="AdoMet_MTases"/>
    <property type="match status" value="1"/>
</dbReference>
<name>A0A7L3G711_9AVES</name>
<keyword evidence="7" id="KW-1185">Reference proteome</keyword>
<feature type="non-terminal residue" evidence="6">
    <location>
        <position position="1"/>
    </location>
</feature>
<dbReference type="NCBIfam" id="NF041360">
    <property type="entry name" value="GntF_guanitoxin"/>
    <property type="match status" value="1"/>
</dbReference>
<evidence type="ECO:0000313" key="7">
    <source>
        <dbReference type="Proteomes" id="UP000528690"/>
    </source>
</evidence>
<organism evidence="6 7">
    <name type="scientific">Anhinga rufa</name>
    <name type="common">African darter</name>
    <dbReference type="NCBI Taxonomy" id="317792"/>
    <lineage>
        <taxon>Eukaryota</taxon>
        <taxon>Metazoa</taxon>
        <taxon>Chordata</taxon>
        <taxon>Craniata</taxon>
        <taxon>Vertebrata</taxon>
        <taxon>Euteleostomi</taxon>
        <taxon>Archelosauria</taxon>
        <taxon>Archosauria</taxon>
        <taxon>Dinosauria</taxon>
        <taxon>Saurischia</taxon>
        <taxon>Theropoda</taxon>
        <taxon>Coelurosauria</taxon>
        <taxon>Aves</taxon>
        <taxon>Neognathae</taxon>
        <taxon>Neoaves</taxon>
        <taxon>Aequornithes</taxon>
        <taxon>Suliformes</taxon>
        <taxon>Anhingidae</taxon>
        <taxon>Anhinga</taxon>
    </lineage>
</organism>
<dbReference type="SUPFAM" id="SSF53335">
    <property type="entry name" value="S-adenosyl-L-methionine-dependent methyltransferases"/>
    <property type="match status" value="1"/>
</dbReference>
<feature type="binding site" evidence="5">
    <location>
        <position position="20"/>
    </location>
    <ligand>
        <name>S-adenosyl-L-methionine</name>
        <dbReference type="ChEBI" id="CHEBI:59789"/>
    </ligand>
</feature>
<dbReference type="Gene3D" id="3.40.50.150">
    <property type="entry name" value="Vaccinia Virus protein VP39"/>
    <property type="match status" value="1"/>
</dbReference>
<keyword evidence="3 6" id="KW-0808">Transferase</keyword>
<dbReference type="GO" id="GO:0005829">
    <property type="term" value="C:cytosol"/>
    <property type="evidence" value="ECO:0007669"/>
    <property type="project" value="TreeGrafter"/>
</dbReference>
<feature type="non-terminal residue" evidence="6">
    <location>
        <position position="264"/>
    </location>
</feature>
<evidence type="ECO:0000256" key="4">
    <source>
        <dbReference type="ARBA" id="ARBA00022691"/>
    </source>
</evidence>
<evidence type="ECO:0000256" key="5">
    <source>
        <dbReference type="PIRSR" id="PIRSR000384-1"/>
    </source>
</evidence>
<dbReference type="PANTHER" id="PTHR10867">
    <property type="entry name" value="NNMT/PNMT/TEMT FAMILY MEMBER"/>
    <property type="match status" value="1"/>
</dbReference>
<keyword evidence="4 5" id="KW-0949">S-adenosyl-L-methionine</keyword>